<dbReference type="EMBL" id="MFZI01000072">
    <property type="protein sequence ID" value="OGK18237.1"/>
    <property type="molecule type" value="Genomic_DNA"/>
</dbReference>
<sequence length="396" mass="44721">MTKKIAFIFFAFFLIFFHPYFKSNSVSAIECTLESIQNNRGQAAKLDEISKECEKQATESQNKINTLSSQIQYMNSQINLTTLKIQETETKIESTQKEIEIITTRIGGLDNALDYLSNLLLNKVVAGYKNKSISVFDMLLNSQSANDLISRMKYMKTAQQNNQKLLVQVQETKLNFEEQKNLREEKKIELDKLELQLNAQKDELDNQKVAKQKILADTQNDERIYQRLLEQAKAEFAAIQGIVAGAGTETKIRDVKKGDTIASLISGSSCNSSGTHLHFIVQEGDSVINPFQKLKSVDYINDSGGDTWNPSGDWDWPLSPTIEFHQGYGLTWFVQTYRWYPSHNGIDISGSSNSVVAVADGELYRGSYSLGCTLPYVKLIHKDSNITTLYLHVYSS</sequence>
<evidence type="ECO:0000313" key="5">
    <source>
        <dbReference type="Proteomes" id="UP000177026"/>
    </source>
</evidence>
<feature type="coiled-coil region" evidence="2">
    <location>
        <begin position="155"/>
        <end position="235"/>
    </location>
</feature>
<dbReference type="Pfam" id="PF24568">
    <property type="entry name" value="CC_PcsB"/>
    <property type="match status" value="1"/>
</dbReference>
<dbReference type="SUPFAM" id="SSF51261">
    <property type="entry name" value="Duplicated hybrid motif"/>
    <property type="match status" value="1"/>
</dbReference>
<evidence type="ECO:0000259" key="3">
    <source>
        <dbReference type="Pfam" id="PF24568"/>
    </source>
</evidence>
<gene>
    <name evidence="4" type="ORF">A2866_05130</name>
</gene>
<evidence type="ECO:0000256" key="2">
    <source>
        <dbReference type="SAM" id="Coils"/>
    </source>
</evidence>
<proteinExistence type="predicted"/>
<protein>
    <recommendedName>
        <fullName evidence="3">Peptidoglycan hydrolase PcsB coiled-coil domain-containing protein</fullName>
    </recommendedName>
</protein>
<feature type="coiled-coil region" evidence="2">
    <location>
        <begin position="50"/>
        <end position="105"/>
    </location>
</feature>
<reference evidence="4 5" key="1">
    <citation type="journal article" date="2016" name="Nat. Commun.">
        <title>Thousands of microbial genomes shed light on interconnected biogeochemical processes in an aquifer system.</title>
        <authorList>
            <person name="Anantharaman K."/>
            <person name="Brown C.T."/>
            <person name="Hug L.A."/>
            <person name="Sharon I."/>
            <person name="Castelle C.J."/>
            <person name="Probst A.J."/>
            <person name="Thomas B.C."/>
            <person name="Singh A."/>
            <person name="Wilkins M.J."/>
            <person name="Karaoz U."/>
            <person name="Brodie E.L."/>
            <person name="Williams K.H."/>
            <person name="Hubbard S.S."/>
            <person name="Banfield J.F."/>
        </authorList>
    </citation>
    <scope>NUCLEOTIDE SEQUENCE [LARGE SCALE GENOMIC DNA]</scope>
</reference>
<evidence type="ECO:0000256" key="1">
    <source>
        <dbReference type="ARBA" id="ARBA00022729"/>
    </source>
</evidence>
<evidence type="ECO:0000313" key="4">
    <source>
        <dbReference type="EMBL" id="OGK18237.1"/>
    </source>
</evidence>
<dbReference type="Proteomes" id="UP000177026">
    <property type="component" value="Unassembled WGS sequence"/>
</dbReference>
<keyword evidence="2" id="KW-0175">Coiled coil</keyword>
<dbReference type="Gene3D" id="6.10.250.3150">
    <property type="match status" value="1"/>
</dbReference>
<dbReference type="InterPro" id="IPR057309">
    <property type="entry name" value="PcsB_CC"/>
</dbReference>
<comment type="caution">
    <text evidence="4">The sequence shown here is derived from an EMBL/GenBank/DDBJ whole genome shotgun (WGS) entry which is preliminary data.</text>
</comment>
<accession>A0A1F7GH12</accession>
<dbReference type="InterPro" id="IPR011055">
    <property type="entry name" value="Dup_hybrid_motif"/>
</dbReference>
<keyword evidence="1" id="KW-0732">Signal</keyword>
<dbReference type="AlphaFoldDB" id="A0A1F7GH12"/>
<dbReference type="Gene3D" id="2.70.70.10">
    <property type="entry name" value="Glucose Permease (Domain IIA)"/>
    <property type="match status" value="2"/>
</dbReference>
<feature type="domain" description="Peptidoglycan hydrolase PcsB coiled-coil" evidence="3">
    <location>
        <begin position="119"/>
        <end position="178"/>
    </location>
</feature>
<name>A0A1F7GH12_9BACT</name>
<organism evidence="4 5">
    <name type="scientific">Candidatus Roizmanbacteria bacterium RIFCSPHIGHO2_01_FULL_39_8</name>
    <dbReference type="NCBI Taxonomy" id="1802033"/>
    <lineage>
        <taxon>Bacteria</taxon>
        <taxon>Candidatus Roizmaniibacteriota</taxon>
    </lineage>
</organism>